<dbReference type="Gene3D" id="2.40.170.20">
    <property type="entry name" value="TonB-dependent receptor, beta-barrel domain"/>
    <property type="match status" value="1"/>
</dbReference>
<keyword evidence="5" id="KW-0798">TonB box</keyword>
<sequence>MKSQRICCLLLGAATIALAMPANAQLSESALEDVIIMTGKRSDDVNERKISPDRAPLQGGDITYLTARTPGGARIGNGELSGQMQYRGLFGERLNLRVDGQGFASGGPNLMDPVYHYAPAPLVDTVVIDRGVSPVSKGPGLGGGADAIFKRVDYKELKKAELGYDLMIGGRSVNSSVSVGGVIGASTEVWRFNVLGAYEEATDTKFGNGTIGGTAFERAVYGLSAGVKTDLGAFSFDLRRQNTDPSGNPPFPMDIQYFDTDFARVGYENGLGEIQFKANINYSNVAHLMDNFSLRPAPAAMGQRATFADAKTFGGDVSVAFDRFGGRLSFGVDVQESEHDVVITNPNSAAFSVTPFPDIAMNRIGGFGQWDGATGRINMQLGLRLDKHSYSAGEATLGVTLPIGPRGLAAAFNSAERSGDGTTLDAVLRLWTPRKAGISWRATLAHKQQMPGYIQRYGWLPINASGGLADGNIYVGNLNLEKESAWIAEGGFDYANERAYFRPTAYIRSIDDFIQGTPFDETVGVINSAVEMIASVNGDATPLRWRNVDAHLIGIDMDTGFNVHGPIRVDAVANYVKGTRRDIEDNLYRISSPNLTVGMSYKGENWSATIEGRAHAKQNNVSLTNSEKRTAGYSLLSFYGDWQIKDGVKLSGGIENVLNKTYADHLSGYNRNGFSDVPVGERIPGAGRGVFLRLSYVR</sequence>
<dbReference type="PANTHER" id="PTHR30069:SF49">
    <property type="entry name" value="OUTER MEMBRANE PROTEIN C"/>
    <property type="match status" value="1"/>
</dbReference>
<comment type="subcellular location">
    <subcellularLocation>
        <location evidence="1">Cell outer membrane</location>
        <topology evidence="1">Multi-pass membrane protein</topology>
    </subcellularLocation>
</comment>
<evidence type="ECO:0000313" key="10">
    <source>
        <dbReference type="EMBL" id="GGX62200.1"/>
    </source>
</evidence>
<protein>
    <submittedName>
        <fullName evidence="10">Copper transporter porin</fullName>
    </submittedName>
</protein>
<dbReference type="Proteomes" id="UP000600865">
    <property type="component" value="Unassembled WGS sequence"/>
</dbReference>
<feature type="signal peptide" evidence="8">
    <location>
        <begin position="1"/>
        <end position="24"/>
    </location>
</feature>
<dbReference type="RefSeq" id="WP_189582196.1">
    <property type="nucleotide sequence ID" value="NZ_BMYV01000001.1"/>
</dbReference>
<keyword evidence="6" id="KW-0472">Membrane</keyword>
<dbReference type="GO" id="GO:0044718">
    <property type="term" value="P:siderophore transmembrane transport"/>
    <property type="evidence" value="ECO:0007669"/>
    <property type="project" value="TreeGrafter"/>
</dbReference>
<keyword evidence="3" id="KW-1134">Transmembrane beta strand</keyword>
<feature type="domain" description="TonB-dependent receptor-like beta-barrel" evidence="9">
    <location>
        <begin position="227"/>
        <end position="657"/>
    </location>
</feature>
<dbReference type="Pfam" id="PF00593">
    <property type="entry name" value="TonB_dep_Rec_b-barrel"/>
    <property type="match status" value="1"/>
</dbReference>
<dbReference type="GO" id="GO:0015344">
    <property type="term" value="F:siderophore uptake transmembrane transporter activity"/>
    <property type="evidence" value="ECO:0007669"/>
    <property type="project" value="TreeGrafter"/>
</dbReference>
<gene>
    <name evidence="10" type="primary">oprC</name>
    <name evidence="10" type="ORF">GCM10011309_10190</name>
</gene>
<dbReference type="InterPro" id="IPR036942">
    <property type="entry name" value="Beta-barrel_TonB_sf"/>
</dbReference>
<organism evidence="10 11">
    <name type="scientific">Litorimonas cladophorae</name>
    <dbReference type="NCBI Taxonomy" id="1220491"/>
    <lineage>
        <taxon>Bacteria</taxon>
        <taxon>Pseudomonadati</taxon>
        <taxon>Pseudomonadota</taxon>
        <taxon>Alphaproteobacteria</taxon>
        <taxon>Maricaulales</taxon>
        <taxon>Robiginitomaculaceae</taxon>
    </lineage>
</organism>
<evidence type="ECO:0000256" key="4">
    <source>
        <dbReference type="ARBA" id="ARBA00022692"/>
    </source>
</evidence>
<name>A0A918NDG3_9PROT</name>
<comment type="caution">
    <text evidence="10">The sequence shown here is derived from an EMBL/GenBank/DDBJ whole genome shotgun (WGS) entry which is preliminary data.</text>
</comment>
<keyword evidence="4" id="KW-0812">Transmembrane</keyword>
<evidence type="ECO:0000313" key="11">
    <source>
        <dbReference type="Proteomes" id="UP000600865"/>
    </source>
</evidence>
<evidence type="ECO:0000259" key="9">
    <source>
        <dbReference type="Pfam" id="PF00593"/>
    </source>
</evidence>
<dbReference type="InterPro" id="IPR000531">
    <property type="entry name" value="Beta-barrel_TonB"/>
</dbReference>
<keyword evidence="11" id="KW-1185">Reference proteome</keyword>
<keyword evidence="8" id="KW-0732">Signal</keyword>
<proteinExistence type="predicted"/>
<dbReference type="InterPro" id="IPR039426">
    <property type="entry name" value="TonB-dep_rcpt-like"/>
</dbReference>
<dbReference type="AlphaFoldDB" id="A0A918NDG3"/>
<accession>A0A918NDG3</accession>
<dbReference type="EMBL" id="BMYV01000001">
    <property type="protein sequence ID" value="GGX62200.1"/>
    <property type="molecule type" value="Genomic_DNA"/>
</dbReference>
<evidence type="ECO:0000256" key="6">
    <source>
        <dbReference type="ARBA" id="ARBA00023136"/>
    </source>
</evidence>
<feature type="chain" id="PRO_5038100379" evidence="8">
    <location>
        <begin position="25"/>
        <end position="698"/>
    </location>
</feature>
<dbReference type="PANTHER" id="PTHR30069">
    <property type="entry name" value="TONB-DEPENDENT OUTER MEMBRANE RECEPTOR"/>
    <property type="match status" value="1"/>
</dbReference>
<reference evidence="10 11" key="1">
    <citation type="journal article" date="2014" name="Int. J. Syst. Evol. Microbiol.">
        <title>Complete genome sequence of Corynebacterium casei LMG S-19264T (=DSM 44701T), isolated from a smear-ripened cheese.</title>
        <authorList>
            <consortium name="US DOE Joint Genome Institute (JGI-PGF)"/>
            <person name="Walter F."/>
            <person name="Albersmeier A."/>
            <person name="Kalinowski J."/>
            <person name="Ruckert C."/>
        </authorList>
    </citation>
    <scope>NUCLEOTIDE SEQUENCE [LARGE SCALE GENOMIC DNA]</scope>
    <source>
        <strain evidence="10 11">KCTC 23968</strain>
    </source>
</reference>
<keyword evidence="2" id="KW-0813">Transport</keyword>
<evidence type="ECO:0000256" key="1">
    <source>
        <dbReference type="ARBA" id="ARBA00004571"/>
    </source>
</evidence>
<dbReference type="GO" id="GO:0009279">
    <property type="term" value="C:cell outer membrane"/>
    <property type="evidence" value="ECO:0007669"/>
    <property type="project" value="UniProtKB-SubCell"/>
</dbReference>
<evidence type="ECO:0000256" key="5">
    <source>
        <dbReference type="ARBA" id="ARBA00023077"/>
    </source>
</evidence>
<evidence type="ECO:0000256" key="3">
    <source>
        <dbReference type="ARBA" id="ARBA00022452"/>
    </source>
</evidence>
<evidence type="ECO:0000256" key="7">
    <source>
        <dbReference type="ARBA" id="ARBA00023237"/>
    </source>
</evidence>
<keyword evidence="7" id="KW-0998">Cell outer membrane</keyword>
<evidence type="ECO:0000256" key="8">
    <source>
        <dbReference type="SAM" id="SignalP"/>
    </source>
</evidence>
<dbReference type="SUPFAM" id="SSF56935">
    <property type="entry name" value="Porins"/>
    <property type="match status" value="1"/>
</dbReference>
<evidence type="ECO:0000256" key="2">
    <source>
        <dbReference type="ARBA" id="ARBA00022448"/>
    </source>
</evidence>